<proteinExistence type="predicted"/>
<evidence type="ECO:0000313" key="2">
    <source>
        <dbReference type="EMBL" id="QJE96160.1"/>
    </source>
</evidence>
<dbReference type="PANTHER" id="PTHR21064:SF5">
    <property type="entry name" value="SLR1880 PROTEIN"/>
    <property type="match status" value="1"/>
</dbReference>
<protein>
    <submittedName>
        <fullName evidence="2">Aminoglycoside phosphotransferase family protein</fullName>
    </submittedName>
</protein>
<dbReference type="Proteomes" id="UP000501812">
    <property type="component" value="Chromosome"/>
</dbReference>
<dbReference type="Pfam" id="PF01636">
    <property type="entry name" value="APH"/>
    <property type="match status" value="1"/>
</dbReference>
<dbReference type="EMBL" id="CP051774">
    <property type="protein sequence ID" value="QJE96160.1"/>
    <property type="molecule type" value="Genomic_DNA"/>
</dbReference>
<evidence type="ECO:0000313" key="3">
    <source>
        <dbReference type="Proteomes" id="UP000501812"/>
    </source>
</evidence>
<sequence>MVPATSPVRPVDASLQASIAHIANQFAIQGDFVDGEEIESGHINSTYRATFETADGDRQRYILQRINERVFKDPVAVMRNVECVTRHINWKVLRVKKDLGGQTLNLYPGRGGKSWVIGPNGGVWRCYNSIEGCVTYDIIENTRQAYQAARAFGSFQDLVSDLPPSEIEETIPDFHHTRKRFERLMKMADADPHGRAGSVGEELEFVRQRERDVDVVLDLLATHAIPTRITHNDTKINNVMIDADSDEAVCVIDLDTVMPGASLYDFGDLIRTATSPAAEDEQDLSKVVMQMPMFEALVDGYLDASSDFINDAEAEHLAFSGKLITMETGIRFLTDFLEGDVYFKTHREGHNLDRARTQLKLVAEIERQQHAMEKFVGKVRKGRR</sequence>
<accession>A0A858RIW5</accession>
<organism evidence="2 3">
    <name type="scientific">Luteolibacter luteus</name>
    <dbReference type="NCBI Taxonomy" id="2728835"/>
    <lineage>
        <taxon>Bacteria</taxon>
        <taxon>Pseudomonadati</taxon>
        <taxon>Verrucomicrobiota</taxon>
        <taxon>Verrucomicrobiia</taxon>
        <taxon>Verrucomicrobiales</taxon>
        <taxon>Verrucomicrobiaceae</taxon>
        <taxon>Luteolibacter</taxon>
    </lineage>
</organism>
<dbReference type="PANTHER" id="PTHR21064">
    <property type="entry name" value="AMINOGLYCOSIDE PHOSPHOTRANSFERASE DOMAIN-CONTAINING PROTEIN-RELATED"/>
    <property type="match status" value="1"/>
</dbReference>
<gene>
    <name evidence="2" type="ORF">HHL09_10305</name>
</gene>
<dbReference type="KEGG" id="luo:HHL09_10305"/>
<evidence type="ECO:0000259" key="1">
    <source>
        <dbReference type="Pfam" id="PF01636"/>
    </source>
</evidence>
<name>A0A858RIW5_9BACT</name>
<dbReference type="RefSeq" id="WP_169454561.1">
    <property type="nucleotide sequence ID" value="NZ_CP051774.1"/>
</dbReference>
<dbReference type="AlphaFoldDB" id="A0A858RIW5"/>
<dbReference type="InterPro" id="IPR002575">
    <property type="entry name" value="Aminoglycoside_PTrfase"/>
</dbReference>
<feature type="domain" description="Aminoglycoside phosphotransferase" evidence="1">
    <location>
        <begin position="35"/>
        <end position="276"/>
    </location>
</feature>
<dbReference type="SUPFAM" id="SSF56112">
    <property type="entry name" value="Protein kinase-like (PK-like)"/>
    <property type="match status" value="1"/>
</dbReference>
<dbReference type="GO" id="GO:0016740">
    <property type="term" value="F:transferase activity"/>
    <property type="evidence" value="ECO:0007669"/>
    <property type="project" value="UniProtKB-KW"/>
</dbReference>
<keyword evidence="2" id="KW-0808">Transferase</keyword>
<dbReference type="Gene3D" id="3.90.1200.10">
    <property type="match status" value="1"/>
</dbReference>
<reference evidence="2 3" key="1">
    <citation type="submission" date="2020-04" db="EMBL/GenBank/DDBJ databases">
        <title>Luteolibacter sp. G-1-1-1 isolated from soil.</title>
        <authorList>
            <person name="Dahal R.H."/>
        </authorList>
    </citation>
    <scope>NUCLEOTIDE SEQUENCE [LARGE SCALE GENOMIC DNA]</scope>
    <source>
        <strain evidence="2 3">G-1-1-1</strain>
    </source>
</reference>
<keyword evidence="3" id="KW-1185">Reference proteome</keyword>
<dbReference type="InterPro" id="IPR011009">
    <property type="entry name" value="Kinase-like_dom_sf"/>
</dbReference>
<dbReference type="InterPro" id="IPR050249">
    <property type="entry name" value="Pseudomonas-type_ThrB"/>
</dbReference>